<dbReference type="PANTHER" id="PTHR30383">
    <property type="entry name" value="THIOESTERASE 1/PROTEASE 1/LYSOPHOSPHOLIPASE L1"/>
    <property type="match status" value="1"/>
</dbReference>
<name>A0A6I6EWA4_9CLOT</name>
<dbReference type="GO" id="GO:0004622">
    <property type="term" value="F:phosphatidylcholine lysophospholipase activity"/>
    <property type="evidence" value="ECO:0007669"/>
    <property type="project" value="TreeGrafter"/>
</dbReference>
<dbReference type="PANTHER" id="PTHR30383:SF5">
    <property type="entry name" value="SGNH HYDROLASE-TYPE ESTERASE DOMAIN-CONTAINING PROTEIN"/>
    <property type="match status" value="1"/>
</dbReference>
<dbReference type="Gene3D" id="3.40.50.1110">
    <property type="entry name" value="SGNH hydrolase"/>
    <property type="match status" value="1"/>
</dbReference>
<feature type="domain" description="SGNH hydrolase-type esterase" evidence="1">
    <location>
        <begin position="5"/>
        <end position="181"/>
    </location>
</feature>
<evidence type="ECO:0000313" key="2">
    <source>
        <dbReference type="EMBL" id="QGU96590.1"/>
    </source>
</evidence>
<organism evidence="2 3">
    <name type="scientific">Clostridium bovifaecis</name>
    <dbReference type="NCBI Taxonomy" id="2184719"/>
    <lineage>
        <taxon>Bacteria</taxon>
        <taxon>Bacillati</taxon>
        <taxon>Bacillota</taxon>
        <taxon>Clostridia</taxon>
        <taxon>Eubacteriales</taxon>
        <taxon>Clostridiaceae</taxon>
        <taxon>Clostridium</taxon>
    </lineage>
</organism>
<evidence type="ECO:0000313" key="3">
    <source>
        <dbReference type="Proteomes" id="UP000422764"/>
    </source>
</evidence>
<dbReference type="AlphaFoldDB" id="A0A6I6EWA4"/>
<proteinExistence type="predicted"/>
<dbReference type="Pfam" id="PF13472">
    <property type="entry name" value="Lipase_GDSL_2"/>
    <property type="match status" value="1"/>
</dbReference>
<accession>A0A6I6EWA4</accession>
<gene>
    <name evidence="2" type="ORF">GOM49_17185</name>
</gene>
<dbReference type="InterPro" id="IPR013830">
    <property type="entry name" value="SGNH_hydro"/>
</dbReference>
<dbReference type="Proteomes" id="UP000422764">
    <property type="component" value="Chromosome"/>
</dbReference>
<evidence type="ECO:0000259" key="1">
    <source>
        <dbReference type="Pfam" id="PF13472"/>
    </source>
</evidence>
<sequence>MKIICIGDSLTYGYRVNNENRWTYLCQHHYGGINFINKGKLGDTTAGMIYRFHEDVILERPGTTIIMGGTNDFLMNSSLENVIDNIATMAKDGKQSNINIVLGIQPPVIPSLAETLWASQVNYEKINNKIKLYREWALNFSKETCISYIDFYKKISQELNNIDVKKLYIDGIHLTSEGHKLMAETALDTLDILS</sequence>
<keyword evidence="3" id="KW-1185">Reference proteome</keyword>
<dbReference type="InterPro" id="IPR036514">
    <property type="entry name" value="SGNH_hydro_sf"/>
</dbReference>
<dbReference type="InterPro" id="IPR051532">
    <property type="entry name" value="Ester_Hydrolysis_Enzymes"/>
</dbReference>
<dbReference type="EMBL" id="CP046522">
    <property type="protein sequence ID" value="QGU96590.1"/>
    <property type="molecule type" value="Genomic_DNA"/>
</dbReference>
<dbReference type="SUPFAM" id="SSF52266">
    <property type="entry name" value="SGNH hydrolase"/>
    <property type="match status" value="1"/>
</dbReference>
<protein>
    <recommendedName>
        <fullName evidence="1">SGNH hydrolase-type esterase domain-containing protein</fullName>
    </recommendedName>
</protein>
<reference evidence="2 3" key="1">
    <citation type="submission" date="2019-12" db="EMBL/GenBank/DDBJ databases">
        <title>Genome sequenceing of Clostridium bovifaecis.</title>
        <authorList>
            <person name="Yao Y."/>
        </authorList>
    </citation>
    <scope>NUCLEOTIDE SEQUENCE [LARGE SCALE GENOMIC DNA]</scope>
    <source>
        <strain evidence="2 3">BXX</strain>
    </source>
</reference>